<feature type="domain" description="2Fe-2S ferredoxin-type" evidence="5">
    <location>
        <begin position="2"/>
        <end position="78"/>
    </location>
</feature>
<dbReference type="InterPro" id="IPR036010">
    <property type="entry name" value="2Fe-2S_ferredoxin-like_sf"/>
</dbReference>
<organism evidence="6 7">
    <name type="scientific">Sorangium cellulosum</name>
    <name type="common">Polyangium cellulosum</name>
    <dbReference type="NCBI Taxonomy" id="56"/>
    <lineage>
        <taxon>Bacteria</taxon>
        <taxon>Pseudomonadati</taxon>
        <taxon>Myxococcota</taxon>
        <taxon>Polyangia</taxon>
        <taxon>Polyangiales</taxon>
        <taxon>Polyangiaceae</taxon>
        <taxon>Sorangium</taxon>
    </lineage>
</organism>
<evidence type="ECO:0000256" key="4">
    <source>
        <dbReference type="ARBA" id="ARBA00023014"/>
    </source>
</evidence>
<keyword evidence="4" id="KW-0411">Iron-sulfur</keyword>
<evidence type="ECO:0000256" key="1">
    <source>
        <dbReference type="ARBA" id="ARBA00022714"/>
    </source>
</evidence>
<protein>
    <submittedName>
        <fullName evidence="6">(2Fe-2S)-binding protein</fullName>
    </submittedName>
</protein>
<dbReference type="GO" id="GO:0016491">
    <property type="term" value="F:oxidoreductase activity"/>
    <property type="evidence" value="ECO:0007669"/>
    <property type="project" value="InterPro"/>
</dbReference>
<proteinExistence type="predicted"/>
<dbReference type="PANTHER" id="PTHR44379">
    <property type="entry name" value="OXIDOREDUCTASE WITH IRON-SULFUR SUBUNIT"/>
    <property type="match status" value="1"/>
</dbReference>
<dbReference type="SUPFAM" id="SSF47741">
    <property type="entry name" value="CO dehydrogenase ISP C-domain like"/>
    <property type="match status" value="1"/>
</dbReference>
<dbReference type="InterPro" id="IPR036884">
    <property type="entry name" value="2Fe-2S-bd_dom_sf"/>
</dbReference>
<accession>A0A150SIU7</accession>
<dbReference type="Gene3D" id="3.10.20.30">
    <property type="match status" value="1"/>
</dbReference>
<name>A0A150SIU7_SORCE</name>
<keyword evidence="1" id="KW-0001">2Fe-2S</keyword>
<dbReference type="CDD" id="cd00207">
    <property type="entry name" value="fer2"/>
    <property type="match status" value="1"/>
</dbReference>
<dbReference type="GO" id="GO:0046872">
    <property type="term" value="F:metal ion binding"/>
    <property type="evidence" value="ECO:0007669"/>
    <property type="project" value="UniProtKB-KW"/>
</dbReference>
<dbReference type="EMBL" id="JEMB01000933">
    <property type="protein sequence ID" value="KYF92311.1"/>
    <property type="molecule type" value="Genomic_DNA"/>
</dbReference>
<keyword evidence="2" id="KW-0479">Metal-binding</keyword>
<dbReference type="InterPro" id="IPR001041">
    <property type="entry name" value="2Fe-2S_ferredoxin-type"/>
</dbReference>
<evidence type="ECO:0000259" key="5">
    <source>
        <dbReference type="PROSITE" id="PS51085"/>
    </source>
</evidence>
<dbReference type="Proteomes" id="UP000075635">
    <property type="component" value="Unassembled WGS sequence"/>
</dbReference>
<reference evidence="6 7" key="1">
    <citation type="submission" date="2014-02" db="EMBL/GenBank/DDBJ databases">
        <title>The small core and large imbalanced accessory genome model reveals a collaborative survival strategy of Sorangium cellulosum strains in nature.</title>
        <authorList>
            <person name="Han K."/>
            <person name="Peng R."/>
            <person name="Blom J."/>
            <person name="Li Y.-Z."/>
        </authorList>
    </citation>
    <scope>NUCLEOTIDE SEQUENCE [LARGE SCALE GENOMIC DNA]</scope>
    <source>
        <strain evidence="6 7">So0011-07</strain>
    </source>
</reference>
<evidence type="ECO:0000313" key="7">
    <source>
        <dbReference type="Proteomes" id="UP000075635"/>
    </source>
</evidence>
<gene>
    <name evidence="6" type="ORF">BE17_48265</name>
</gene>
<dbReference type="GO" id="GO:0051537">
    <property type="term" value="F:2 iron, 2 sulfur cluster binding"/>
    <property type="evidence" value="ECO:0007669"/>
    <property type="project" value="UniProtKB-KW"/>
</dbReference>
<evidence type="ECO:0000256" key="3">
    <source>
        <dbReference type="ARBA" id="ARBA00023004"/>
    </source>
</evidence>
<keyword evidence="3" id="KW-0408">Iron</keyword>
<dbReference type="InterPro" id="IPR051452">
    <property type="entry name" value="Diverse_Oxidoreductases"/>
</dbReference>
<dbReference type="PANTHER" id="PTHR44379:SF2">
    <property type="entry name" value="BLR6218 PROTEIN"/>
    <property type="match status" value="1"/>
</dbReference>
<evidence type="ECO:0000313" key="6">
    <source>
        <dbReference type="EMBL" id="KYF92311.1"/>
    </source>
</evidence>
<dbReference type="AlphaFoldDB" id="A0A150SIU7"/>
<sequence length="154" mass="16520">MGELKLRINGQTELVDVPADMPLLWVIRDILNLTGTKYSCGIGACKACAVHLDGEAVPSCVVPVGRVAGRAITTIEGLGGGEPHPVQQAWREEEVSQCGYCQPGQLMTAAALLAKKPSPTDSDIDEAMGGVLCRCGTYPRIRRAIHRASRPQRR</sequence>
<comment type="caution">
    <text evidence="6">The sequence shown here is derived from an EMBL/GenBank/DDBJ whole genome shotgun (WGS) entry which is preliminary data.</text>
</comment>
<dbReference type="Pfam" id="PF01799">
    <property type="entry name" value="Fer2_2"/>
    <property type="match status" value="1"/>
</dbReference>
<dbReference type="SUPFAM" id="SSF54292">
    <property type="entry name" value="2Fe-2S ferredoxin-like"/>
    <property type="match status" value="1"/>
</dbReference>
<evidence type="ECO:0000256" key="2">
    <source>
        <dbReference type="ARBA" id="ARBA00022723"/>
    </source>
</evidence>
<dbReference type="Gene3D" id="1.10.150.120">
    <property type="entry name" value="[2Fe-2S]-binding domain"/>
    <property type="match status" value="1"/>
</dbReference>
<dbReference type="Pfam" id="PF00111">
    <property type="entry name" value="Fer2"/>
    <property type="match status" value="1"/>
</dbReference>
<dbReference type="InterPro" id="IPR012675">
    <property type="entry name" value="Beta-grasp_dom_sf"/>
</dbReference>
<dbReference type="PROSITE" id="PS51085">
    <property type="entry name" value="2FE2S_FER_2"/>
    <property type="match status" value="1"/>
</dbReference>
<dbReference type="InterPro" id="IPR002888">
    <property type="entry name" value="2Fe-2S-bd"/>
</dbReference>